<evidence type="ECO:0000259" key="2">
    <source>
        <dbReference type="Pfam" id="PF01882"/>
    </source>
</evidence>
<accession>A0A974PU65</accession>
<dbReference type="InterPro" id="IPR036465">
    <property type="entry name" value="vWFA_dom_sf"/>
</dbReference>
<gene>
    <name evidence="3" type="ORF">EZH22_24250</name>
</gene>
<name>A0A974PU65_9HYPH</name>
<dbReference type="EMBL" id="CP063362">
    <property type="protein sequence ID" value="QRG09824.1"/>
    <property type="molecule type" value="Genomic_DNA"/>
</dbReference>
<evidence type="ECO:0000313" key="4">
    <source>
        <dbReference type="Proteomes" id="UP000596427"/>
    </source>
</evidence>
<dbReference type="InterPro" id="IPR002881">
    <property type="entry name" value="DUF58"/>
</dbReference>
<feature type="region of interest" description="Disordered" evidence="1">
    <location>
        <begin position="1"/>
        <end position="29"/>
    </location>
</feature>
<dbReference type="SUPFAM" id="SSF53300">
    <property type="entry name" value="vWA-like"/>
    <property type="match status" value="1"/>
</dbReference>
<evidence type="ECO:0000256" key="1">
    <source>
        <dbReference type="SAM" id="MobiDB-lite"/>
    </source>
</evidence>
<dbReference type="PANTHER" id="PTHR33608">
    <property type="entry name" value="BLL2464 PROTEIN"/>
    <property type="match status" value="1"/>
</dbReference>
<dbReference type="Pfam" id="PF01882">
    <property type="entry name" value="DUF58"/>
    <property type="match status" value="1"/>
</dbReference>
<reference evidence="3 4" key="1">
    <citation type="submission" date="2020-10" db="EMBL/GenBank/DDBJ databases">
        <title>Degradation of 1,4-Dioxane by Xanthobacter sp. YN2, via a Novel Group-2 Soluble Di-Iron Monooxygenase.</title>
        <authorList>
            <person name="Ma F."/>
            <person name="Wang Y."/>
            <person name="Yang J."/>
            <person name="Guo H."/>
            <person name="Su D."/>
            <person name="Yu L."/>
        </authorList>
    </citation>
    <scope>NUCLEOTIDE SEQUENCE [LARGE SCALE GENOMIC DNA]</scope>
    <source>
        <strain evidence="3 4">YN2</strain>
    </source>
</reference>
<feature type="compositionally biased region" description="Basic and acidic residues" evidence="1">
    <location>
        <begin position="1"/>
        <end position="19"/>
    </location>
</feature>
<dbReference type="PANTHER" id="PTHR33608:SF6">
    <property type="entry name" value="BLL2464 PROTEIN"/>
    <property type="match status" value="1"/>
</dbReference>
<proteinExistence type="predicted"/>
<protein>
    <recommendedName>
        <fullName evidence="2">DUF58 domain-containing protein</fullName>
    </recommendedName>
</protein>
<dbReference type="Proteomes" id="UP000596427">
    <property type="component" value="Chromosome"/>
</dbReference>
<dbReference type="AlphaFoldDB" id="A0A974PU65"/>
<sequence>MRWRPRGEKPGAHPARAEGGEGSFRGLLPLMARPDPRRIDLRATLRDPFDAVHVRSFAPRRAITVAALVDLSGSMGFDEALPGHGPPEVARFAATLAASAAAGGDAFTLLAADDAPREDIRIAPTHRRGIAQEVLSRLAHAPASRRSARGLLAAAEDLPRRRCLVFLVSDFLIPAADLADLLDALWRHDVVPVVVRDSRTEGHVPAYGLMEAQDAETGARRLVVMRPSLRARWRAQAHARLEALDAAFTARGRHAFHLVDRFDPDALHDFLARR</sequence>
<evidence type="ECO:0000313" key="3">
    <source>
        <dbReference type="EMBL" id="QRG09824.1"/>
    </source>
</evidence>
<dbReference type="KEGG" id="xdi:EZH22_24250"/>
<feature type="domain" description="DUF58" evidence="2">
    <location>
        <begin position="36"/>
        <end position="239"/>
    </location>
</feature>
<organism evidence="3 4">
    <name type="scientific">Xanthobacter dioxanivorans</name>
    <dbReference type="NCBI Taxonomy" id="2528964"/>
    <lineage>
        <taxon>Bacteria</taxon>
        <taxon>Pseudomonadati</taxon>
        <taxon>Pseudomonadota</taxon>
        <taxon>Alphaproteobacteria</taxon>
        <taxon>Hyphomicrobiales</taxon>
        <taxon>Xanthobacteraceae</taxon>
        <taxon>Xanthobacter</taxon>
    </lineage>
</organism>
<keyword evidence="4" id="KW-1185">Reference proteome</keyword>